<proteinExistence type="inferred from homology"/>
<evidence type="ECO:0000256" key="11">
    <source>
        <dbReference type="SAM" id="MobiDB-lite"/>
    </source>
</evidence>
<dbReference type="InterPro" id="IPR044555">
    <property type="entry name" value="WUSCHEL-like"/>
</dbReference>
<feature type="compositionally biased region" description="Basic and acidic residues" evidence="11">
    <location>
        <begin position="104"/>
        <end position="127"/>
    </location>
</feature>
<dbReference type="InterPro" id="IPR009057">
    <property type="entry name" value="Homeodomain-like_sf"/>
</dbReference>
<dbReference type="SUPFAM" id="SSF46689">
    <property type="entry name" value="Homeodomain-like"/>
    <property type="match status" value="1"/>
</dbReference>
<accession>A0A565BQV3</accession>
<dbReference type="GO" id="GO:0003700">
    <property type="term" value="F:DNA-binding transcription factor activity"/>
    <property type="evidence" value="ECO:0007669"/>
    <property type="project" value="InterPro"/>
</dbReference>
<comment type="subcellular location">
    <subcellularLocation>
        <location evidence="1 9 10">Nucleus</location>
    </subcellularLocation>
</comment>
<feature type="domain" description="Homeobox" evidence="12">
    <location>
        <begin position="1"/>
        <end position="51"/>
    </location>
</feature>
<keyword evidence="6" id="KW-0804">Transcription</keyword>
<evidence type="ECO:0000259" key="12">
    <source>
        <dbReference type="PROSITE" id="PS50071"/>
    </source>
</evidence>
<dbReference type="Proteomes" id="UP000489600">
    <property type="component" value="Unassembled WGS sequence"/>
</dbReference>
<dbReference type="Gene3D" id="1.10.10.60">
    <property type="entry name" value="Homeodomain-like"/>
    <property type="match status" value="1"/>
</dbReference>
<keyword evidence="2" id="KW-0217">Developmental protein</keyword>
<evidence type="ECO:0000313" key="13">
    <source>
        <dbReference type="EMBL" id="VVB03750.1"/>
    </source>
</evidence>
<keyword evidence="5 9" id="KW-0371">Homeobox</keyword>
<organism evidence="13 14">
    <name type="scientific">Arabis nemorensis</name>
    <dbReference type="NCBI Taxonomy" id="586526"/>
    <lineage>
        <taxon>Eukaryota</taxon>
        <taxon>Viridiplantae</taxon>
        <taxon>Streptophyta</taxon>
        <taxon>Embryophyta</taxon>
        <taxon>Tracheophyta</taxon>
        <taxon>Spermatophyta</taxon>
        <taxon>Magnoliopsida</taxon>
        <taxon>eudicotyledons</taxon>
        <taxon>Gunneridae</taxon>
        <taxon>Pentapetalae</taxon>
        <taxon>rosids</taxon>
        <taxon>malvids</taxon>
        <taxon>Brassicales</taxon>
        <taxon>Brassicaceae</taxon>
        <taxon>Arabideae</taxon>
        <taxon>Arabis</taxon>
    </lineage>
</organism>
<evidence type="ECO:0000256" key="6">
    <source>
        <dbReference type="ARBA" id="ARBA00023163"/>
    </source>
</evidence>
<evidence type="ECO:0000256" key="4">
    <source>
        <dbReference type="ARBA" id="ARBA00023125"/>
    </source>
</evidence>
<dbReference type="AlphaFoldDB" id="A0A565BQV3"/>
<sequence>MTLEELYRSGTRTPTTEQIKEIAFKLRKFGRIEGKNVFYWFQNHKARDRLKRRRREGDANNSGHQPHTDVKDTSVDQTKSCPSFPHSKSKPEPQHELVPASYEKNNDTINEDHGTTEESERASEDGKDATWRNLVTCSVTQEQGNIDIIHENEYNVLNEDGEEETRELRTLNLFPVMETQEKTVRFTDKKMNTKANQVCCNYCYYYEFMPLKN</sequence>
<evidence type="ECO:0000313" key="14">
    <source>
        <dbReference type="Proteomes" id="UP000489600"/>
    </source>
</evidence>
<dbReference type="GO" id="GO:0099402">
    <property type="term" value="P:plant organ development"/>
    <property type="evidence" value="ECO:0007669"/>
    <property type="project" value="InterPro"/>
</dbReference>
<evidence type="ECO:0000256" key="2">
    <source>
        <dbReference type="ARBA" id="ARBA00022473"/>
    </source>
</evidence>
<feature type="region of interest" description="Disordered" evidence="11">
    <location>
        <begin position="49"/>
        <end position="127"/>
    </location>
</feature>
<evidence type="ECO:0000256" key="1">
    <source>
        <dbReference type="ARBA" id="ARBA00004123"/>
    </source>
</evidence>
<evidence type="ECO:0000256" key="7">
    <source>
        <dbReference type="ARBA" id="ARBA00023242"/>
    </source>
</evidence>
<dbReference type="OrthoDB" id="1932526at2759"/>
<keyword evidence="7 9" id="KW-0539">Nucleus</keyword>
<evidence type="ECO:0000256" key="3">
    <source>
        <dbReference type="ARBA" id="ARBA00023015"/>
    </source>
</evidence>
<dbReference type="PANTHER" id="PTHR45940:SF19">
    <property type="entry name" value="WUSCHEL-RELATED HOMEOBOX 6"/>
    <property type="match status" value="1"/>
</dbReference>
<keyword evidence="14" id="KW-1185">Reference proteome</keyword>
<gene>
    <name evidence="13" type="ORF">ANE_LOCUS14194</name>
</gene>
<evidence type="ECO:0000256" key="10">
    <source>
        <dbReference type="RuleBase" id="RU000682"/>
    </source>
</evidence>
<keyword evidence="3" id="KW-0805">Transcription regulation</keyword>
<dbReference type="GO" id="GO:0005634">
    <property type="term" value="C:nucleus"/>
    <property type="evidence" value="ECO:0007669"/>
    <property type="project" value="UniProtKB-SubCell"/>
</dbReference>
<feature type="DNA-binding region" description="Homeobox" evidence="9">
    <location>
        <begin position="3"/>
        <end position="52"/>
    </location>
</feature>
<name>A0A565BQV3_9BRAS</name>
<protein>
    <recommendedName>
        <fullName evidence="12">Homeobox domain-containing protein</fullName>
    </recommendedName>
</protein>
<comment type="similarity">
    <text evidence="8">Belongs to the WUS homeobox family.</text>
</comment>
<keyword evidence="4 9" id="KW-0238">DNA-binding</keyword>
<evidence type="ECO:0000256" key="9">
    <source>
        <dbReference type="PROSITE-ProRule" id="PRU00108"/>
    </source>
</evidence>
<evidence type="ECO:0000256" key="8">
    <source>
        <dbReference type="ARBA" id="ARBA00024040"/>
    </source>
</evidence>
<dbReference type="PROSITE" id="PS50071">
    <property type="entry name" value="HOMEOBOX_2"/>
    <property type="match status" value="1"/>
</dbReference>
<evidence type="ECO:0000256" key="5">
    <source>
        <dbReference type="ARBA" id="ARBA00023155"/>
    </source>
</evidence>
<dbReference type="PANTHER" id="PTHR45940">
    <property type="entry name" value="WUSCHEL-RELATED HOMEOBOX 1-RELATED"/>
    <property type="match status" value="1"/>
</dbReference>
<dbReference type="InterPro" id="IPR001356">
    <property type="entry name" value="HD"/>
</dbReference>
<dbReference type="GO" id="GO:0003677">
    <property type="term" value="F:DNA binding"/>
    <property type="evidence" value="ECO:0007669"/>
    <property type="project" value="UniProtKB-UniRule"/>
</dbReference>
<reference evidence="13" key="1">
    <citation type="submission" date="2019-07" db="EMBL/GenBank/DDBJ databases">
        <authorList>
            <person name="Dittberner H."/>
        </authorList>
    </citation>
    <scope>NUCLEOTIDE SEQUENCE [LARGE SCALE GENOMIC DNA]</scope>
</reference>
<dbReference type="EMBL" id="CABITT030000005">
    <property type="protein sequence ID" value="VVB03750.1"/>
    <property type="molecule type" value="Genomic_DNA"/>
</dbReference>
<comment type="caution">
    <text evidence="13">The sequence shown here is derived from an EMBL/GenBank/DDBJ whole genome shotgun (WGS) entry which is preliminary data.</text>
</comment>
<dbReference type="Pfam" id="PF00046">
    <property type="entry name" value="Homeodomain"/>
    <property type="match status" value="1"/>
</dbReference>